<dbReference type="AlphaFoldDB" id="A0AAW1WYA5"/>
<keyword evidence="2" id="KW-1185">Reference proteome</keyword>
<dbReference type="Proteomes" id="UP001457282">
    <property type="component" value="Unassembled WGS sequence"/>
</dbReference>
<accession>A0AAW1WYA5</accession>
<evidence type="ECO:0000313" key="2">
    <source>
        <dbReference type="Proteomes" id="UP001457282"/>
    </source>
</evidence>
<sequence length="90" mass="10080">MAPLHLKPTRPILIHLTNSNYLQFSNPKTTQPPHRTQDHKLLLLQAAAAALFLSPLLFSHHSCTTAPPYRAAFTVSNPHLTAAAFNQFRR</sequence>
<evidence type="ECO:0000313" key="1">
    <source>
        <dbReference type="EMBL" id="KAK9928784.1"/>
    </source>
</evidence>
<name>A0AAW1WYA5_RUBAR</name>
<comment type="caution">
    <text evidence="1">The sequence shown here is derived from an EMBL/GenBank/DDBJ whole genome shotgun (WGS) entry which is preliminary data.</text>
</comment>
<reference evidence="1 2" key="1">
    <citation type="journal article" date="2023" name="G3 (Bethesda)">
        <title>A chromosome-length genome assembly and annotation of blackberry (Rubus argutus, cv. 'Hillquist').</title>
        <authorList>
            <person name="Bruna T."/>
            <person name="Aryal R."/>
            <person name="Dudchenko O."/>
            <person name="Sargent D.J."/>
            <person name="Mead D."/>
            <person name="Buti M."/>
            <person name="Cavallini A."/>
            <person name="Hytonen T."/>
            <person name="Andres J."/>
            <person name="Pham M."/>
            <person name="Weisz D."/>
            <person name="Mascagni F."/>
            <person name="Usai G."/>
            <person name="Natali L."/>
            <person name="Bassil N."/>
            <person name="Fernandez G.E."/>
            <person name="Lomsadze A."/>
            <person name="Armour M."/>
            <person name="Olukolu B."/>
            <person name="Poorten T."/>
            <person name="Britton C."/>
            <person name="Davik J."/>
            <person name="Ashrafi H."/>
            <person name="Aiden E.L."/>
            <person name="Borodovsky M."/>
            <person name="Worthington M."/>
        </authorList>
    </citation>
    <scope>NUCLEOTIDE SEQUENCE [LARGE SCALE GENOMIC DNA]</scope>
    <source>
        <strain evidence="1">PI 553951</strain>
    </source>
</reference>
<organism evidence="1 2">
    <name type="scientific">Rubus argutus</name>
    <name type="common">Southern blackberry</name>
    <dbReference type="NCBI Taxonomy" id="59490"/>
    <lineage>
        <taxon>Eukaryota</taxon>
        <taxon>Viridiplantae</taxon>
        <taxon>Streptophyta</taxon>
        <taxon>Embryophyta</taxon>
        <taxon>Tracheophyta</taxon>
        <taxon>Spermatophyta</taxon>
        <taxon>Magnoliopsida</taxon>
        <taxon>eudicotyledons</taxon>
        <taxon>Gunneridae</taxon>
        <taxon>Pentapetalae</taxon>
        <taxon>rosids</taxon>
        <taxon>fabids</taxon>
        <taxon>Rosales</taxon>
        <taxon>Rosaceae</taxon>
        <taxon>Rosoideae</taxon>
        <taxon>Rosoideae incertae sedis</taxon>
        <taxon>Rubus</taxon>
    </lineage>
</organism>
<gene>
    <name evidence="1" type="ORF">M0R45_025904</name>
</gene>
<protein>
    <submittedName>
        <fullName evidence="1">Uncharacterized protein</fullName>
    </submittedName>
</protein>
<dbReference type="EMBL" id="JBEDUW010000005">
    <property type="protein sequence ID" value="KAK9928784.1"/>
    <property type="molecule type" value="Genomic_DNA"/>
</dbReference>
<proteinExistence type="predicted"/>